<dbReference type="InterPro" id="IPR029044">
    <property type="entry name" value="Nucleotide-diphossugar_trans"/>
</dbReference>
<evidence type="ECO:0000256" key="4">
    <source>
        <dbReference type="ARBA" id="ARBA00004709"/>
    </source>
</evidence>
<feature type="binding site" evidence="14">
    <location>
        <begin position="270"/>
        <end position="272"/>
    </location>
    <ligand>
        <name>4-CDP-2-C-methyl-D-erythritol 2-phosphate</name>
        <dbReference type="ChEBI" id="CHEBI:57919"/>
    </ligand>
</feature>
<sequence>MELHRPVPAPTQARPPREGESVTSRPSDPSSSLPDPDPSTTDDATVATVIVAAGRGLRAGGGLAKQWRDLGGRTVLARSIAAFAGLGPLCLVLRAEEIGRHPEIEAMADLVVPGGAERAHSVRAGLEALEKHAPLRVLIHDAARPLVPRETIRAVIAALDHGAAAAPGLTVTDALWRVSDNRVAEAPSREGLVRAQTPQGFRFDAILAAHRAHDGPPAADDVAVARAAGLAVTVVPGHEDNLKITGAQDFARAERILGCDMDVRTGNGFDVHAFGPGDAVWLCGVEIPHHAGLAGHSDADVGMHALTDAIYGAMAHGDIGQHFPPSDPQWKGARSEIFLAHAADLARVEGFAVTHCDVTLICERPKIGPHAEAMRAELARIMQIEPGRVSVKATTSERLGFAGREEGIAAMATATLVKS</sequence>
<feature type="region of interest" description="Disordered" evidence="15">
    <location>
        <begin position="1"/>
        <end position="43"/>
    </location>
</feature>
<dbReference type="OrthoDB" id="9804336at2"/>
<evidence type="ECO:0000256" key="9">
    <source>
        <dbReference type="ARBA" id="ARBA00022695"/>
    </source>
</evidence>
<dbReference type="SUPFAM" id="SSF69765">
    <property type="entry name" value="IpsF-like"/>
    <property type="match status" value="1"/>
</dbReference>
<evidence type="ECO:0000256" key="13">
    <source>
        <dbReference type="ARBA" id="ARBA00023268"/>
    </source>
</evidence>
<evidence type="ECO:0000256" key="1">
    <source>
        <dbReference type="ARBA" id="ARBA00000200"/>
    </source>
</evidence>
<feature type="binding site" evidence="14">
    <location>
        <position position="270"/>
    </location>
    <ligand>
        <name>a divalent metal cation</name>
        <dbReference type="ChEBI" id="CHEBI:60240"/>
    </ligand>
</feature>
<evidence type="ECO:0000256" key="10">
    <source>
        <dbReference type="ARBA" id="ARBA00022723"/>
    </source>
</evidence>
<dbReference type="InterPro" id="IPR034683">
    <property type="entry name" value="IspD/TarI"/>
</dbReference>
<comment type="caution">
    <text evidence="17">The sequence shown here is derived from an EMBL/GenBank/DDBJ whole genome shotgun (WGS) entry which is preliminary data.</text>
</comment>
<evidence type="ECO:0000256" key="11">
    <source>
        <dbReference type="ARBA" id="ARBA00023229"/>
    </source>
</evidence>
<feature type="compositionally biased region" description="Low complexity" evidence="15">
    <location>
        <begin position="21"/>
        <end position="43"/>
    </location>
</feature>
<gene>
    <name evidence="14" type="primary">ispDF</name>
    <name evidence="17" type="ORF">CJ301_00625</name>
</gene>
<feature type="binding site" evidence="14">
    <location>
        <begin position="394"/>
        <end position="397"/>
    </location>
    <ligand>
        <name>4-CDP-2-C-methyl-D-erythritol 2-phosphate</name>
        <dbReference type="ChEBI" id="CHEBI:57919"/>
    </ligand>
</feature>
<feature type="site" description="Transition state stabilizer" evidence="14">
    <location>
        <position position="58"/>
    </location>
</feature>
<dbReference type="UniPathway" id="UPA00056">
    <property type="reaction ID" value="UER00093"/>
</dbReference>
<comment type="pathway">
    <text evidence="5 14">Isoprenoid biosynthesis; isopentenyl diphosphate biosynthesis via DXP pathway; isopentenyl diphosphate from 1-deoxy-D-xylulose 5-phosphate: step 2/6.</text>
</comment>
<keyword evidence="9 14" id="KW-0548">Nucleotidyltransferase</keyword>
<dbReference type="HAMAP" id="MF_00108">
    <property type="entry name" value="IspD"/>
    <property type="match status" value="1"/>
</dbReference>
<dbReference type="Gene3D" id="3.30.1330.50">
    <property type="entry name" value="2-C-methyl-D-erythritol 2,4-cyclodiphosphate synthase"/>
    <property type="match status" value="1"/>
</dbReference>
<comment type="caution">
    <text evidence="14">Lacks conserved residue(s) required for the propagation of feature annotation.</text>
</comment>
<dbReference type="HAMAP" id="MF_00107">
    <property type="entry name" value="IspF"/>
    <property type="match status" value="1"/>
</dbReference>
<evidence type="ECO:0000256" key="6">
    <source>
        <dbReference type="ARBA" id="ARBA00008480"/>
    </source>
</evidence>
<comment type="similarity">
    <text evidence="6">Belongs to the IspF family.</text>
</comment>
<dbReference type="EC" id="4.6.1.12" evidence="14"/>
<dbReference type="NCBIfam" id="TIGR00151">
    <property type="entry name" value="ispF"/>
    <property type="match status" value="1"/>
</dbReference>
<reference evidence="17 18" key="1">
    <citation type="submission" date="2017-08" db="EMBL/GenBank/DDBJ databases">
        <title>Draft Genome Sequence of Loktanella cinnabarina Strain XM1, Isolated from Coastal Surface Water.</title>
        <authorList>
            <person name="Ma R."/>
            <person name="Wang J."/>
            <person name="Wang Q."/>
            <person name="Ma Z."/>
            <person name="Li J."/>
            <person name="Chen L."/>
        </authorList>
    </citation>
    <scope>NUCLEOTIDE SEQUENCE [LARGE SCALE GENOMIC DNA]</scope>
    <source>
        <strain evidence="17 18">XM1</strain>
    </source>
</reference>
<evidence type="ECO:0000313" key="18">
    <source>
        <dbReference type="Proteomes" id="UP000221860"/>
    </source>
</evidence>
<evidence type="ECO:0000259" key="16">
    <source>
        <dbReference type="Pfam" id="PF02542"/>
    </source>
</evidence>
<dbReference type="CDD" id="cd00554">
    <property type="entry name" value="MECDP_synthase"/>
    <property type="match status" value="1"/>
</dbReference>
<comment type="similarity">
    <text evidence="7">Belongs to the IspD/TarI cytidylyltransferase family. IspD subfamily.</text>
</comment>
<dbReference type="PROSITE" id="PS01295">
    <property type="entry name" value="ISPD"/>
    <property type="match status" value="1"/>
</dbReference>
<dbReference type="Pfam" id="PF02542">
    <property type="entry name" value="YgbB"/>
    <property type="match status" value="1"/>
</dbReference>
<dbReference type="PANTHER" id="PTHR43181">
    <property type="entry name" value="2-C-METHYL-D-ERYTHRITOL 2,4-CYCLODIPHOSPHATE SYNTHASE, CHLOROPLASTIC"/>
    <property type="match status" value="1"/>
</dbReference>
<comment type="cofactor">
    <cofactor evidence="3 14">
        <name>a divalent metal cation</name>
        <dbReference type="ChEBI" id="CHEBI:60240"/>
    </cofactor>
</comment>
<feature type="binding site" evidence="14">
    <location>
        <position position="401"/>
    </location>
    <ligand>
        <name>4-CDP-2-C-methyl-D-erythritol 2-phosphate</name>
        <dbReference type="ChEBI" id="CHEBI:57919"/>
    </ligand>
</feature>
<evidence type="ECO:0000256" key="8">
    <source>
        <dbReference type="ARBA" id="ARBA00022679"/>
    </source>
</evidence>
<dbReference type="NCBIfam" id="NF006899">
    <property type="entry name" value="PRK09382.1"/>
    <property type="match status" value="1"/>
</dbReference>
<dbReference type="InterPro" id="IPR003526">
    <property type="entry name" value="MECDP_synthase"/>
</dbReference>
<keyword evidence="18" id="KW-1185">Reference proteome</keyword>
<evidence type="ECO:0000256" key="5">
    <source>
        <dbReference type="ARBA" id="ARBA00004787"/>
    </source>
</evidence>
<comment type="similarity">
    <text evidence="14">In the N-terminal section; belongs to the IspD/TarI cytidylyltransferase family. IspD subfamily.</text>
</comment>
<dbReference type="Pfam" id="PF01128">
    <property type="entry name" value="IspD"/>
    <property type="match status" value="1"/>
</dbReference>
<evidence type="ECO:0000256" key="2">
    <source>
        <dbReference type="ARBA" id="ARBA00001282"/>
    </source>
</evidence>
<proteinExistence type="inferred from homology"/>
<dbReference type="InterPro" id="IPR036571">
    <property type="entry name" value="MECDP_synthase_sf"/>
</dbReference>
<dbReference type="EMBL" id="NQWH01000003">
    <property type="protein sequence ID" value="PHP29028.1"/>
    <property type="molecule type" value="Genomic_DNA"/>
</dbReference>
<name>A0A2G1MJV1_9RHOB</name>
<dbReference type="InterPro" id="IPR026596">
    <property type="entry name" value="IspD/F"/>
</dbReference>
<evidence type="ECO:0000256" key="7">
    <source>
        <dbReference type="ARBA" id="ARBA00009789"/>
    </source>
</evidence>
<feature type="region of interest" description="2-C-methyl-D-erythritol 2,4-cyclodiphosphate synthase" evidence="14">
    <location>
        <begin position="264"/>
        <end position="419"/>
    </location>
</feature>
<feature type="site" description="Transition state stabilizer" evidence="14">
    <location>
        <position position="395"/>
    </location>
</feature>
<keyword evidence="10 14" id="KW-0479">Metal-binding</keyword>
<feature type="binding site" evidence="14">
    <location>
        <begin position="296"/>
        <end position="297"/>
    </location>
    <ligand>
        <name>4-CDP-2-C-methyl-D-erythritol 2-phosphate</name>
        <dbReference type="ChEBI" id="CHEBI:57919"/>
    </ligand>
</feature>
<feature type="site" description="Positions MEP for the nucleophilic attack" evidence="14">
    <location>
        <position position="243"/>
    </location>
</feature>
<dbReference type="Gene3D" id="3.90.550.10">
    <property type="entry name" value="Spore Coat Polysaccharide Biosynthesis Protein SpsA, Chain A"/>
    <property type="match status" value="1"/>
</dbReference>
<dbReference type="PROSITE" id="PS01350">
    <property type="entry name" value="ISPF"/>
    <property type="match status" value="1"/>
</dbReference>
<evidence type="ECO:0000256" key="15">
    <source>
        <dbReference type="SAM" id="MobiDB-lite"/>
    </source>
</evidence>
<comment type="similarity">
    <text evidence="14">In the C-terminal section; belongs to the IspF family.</text>
</comment>
<dbReference type="EC" id="2.7.7.60" evidence="14"/>
<dbReference type="InterPro" id="IPR001228">
    <property type="entry name" value="IspD"/>
</dbReference>
<feature type="binding site" evidence="14">
    <location>
        <position position="404"/>
    </location>
    <ligand>
        <name>4-CDP-2-C-methyl-D-erythritol 2-phosphate</name>
        <dbReference type="ChEBI" id="CHEBI:57919"/>
    </ligand>
</feature>
<feature type="domain" description="2-C-methyl-D-erythritol 2,4-cyclodiphosphate synthase" evidence="16">
    <location>
        <begin position="264"/>
        <end position="416"/>
    </location>
</feature>
<comment type="catalytic activity">
    <reaction evidence="1 14">
        <text>4-CDP-2-C-methyl-D-erythritol 2-phosphate = 2-C-methyl-D-erythritol 2,4-cyclic diphosphate + CMP</text>
        <dbReference type="Rhea" id="RHEA:23864"/>
        <dbReference type="ChEBI" id="CHEBI:57919"/>
        <dbReference type="ChEBI" id="CHEBI:58483"/>
        <dbReference type="ChEBI" id="CHEBI:60377"/>
        <dbReference type="EC" id="4.6.1.12"/>
    </reaction>
</comment>
<dbReference type="InterPro" id="IPR020555">
    <property type="entry name" value="MECDP_synthase_CS"/>
</dbReference>
<feature type="site" description="Transition state stabilizer" evidence="14">
    <location>
        <position position="296"/>
    </location>
</feature>
<feature type="site" description="Transition state stabilizer" evidence="14">
    <location>
        <position position="65"/>
    </location>
</feature>
<dbReference type="GO" id="GO:0019288">
    <property type="term" value="P:isopentenyl diphosphate biosynthetic process, methylerythritol 4-phosphate pathway"/>
    <property type="evidence" value="ECO:0007669"/>
    <property type="project" value="UniProtKB-UniRule"/>
</dbReference>
<feature type="region of interest" description="2-C-methyl-D-erythritol 4-phosphate cytidylyltransferase" evidence="14">
    <location>
        <begin position="1"/>
        <end position="263"/>
    </location>
</feature>
<evidence type="ECO:0000256" key="14">
    <source>
        <dbReference type="HAMAP-Rule" id="MF_01520"/>
    </source>
</evidence>
<comment type="catalytic activity">
    <reaction evidence="2 14">
        <text>2-C-methyl-D-erythritol 4-phosphate + CTP + H(+) = 4-CDP-2-C-methyl-D-erythritol + diphosphate</text>
        <dbReference type="Rhea" id="RHEA:13429"/>
        <dbReference type="ChEBI" id="CHEBI:15378"/>
        <dbReference type="ChEBI" id="CHEBI:33019"/>
        <dbReference type="ChEBI" id="CHEBI:37563"/>
        <dbReference type="ChEBI" id="CHEBI:57823"/>
        <dbReference type="ChEBI" id="CHEBI:58262"/>
        <dbReference type="EC" id="2.7.7.60"/>
    </reaction>
</comment>
<keyword evidence="8 14" id="KW-0808">Transferase</keyword>
<dbReference type="GO" id="GO:0046872">
    <property type="term" value="F:metal ion binding"/>
    <property type="evidence" value="ECO:0007669"/>
    <property type="project" value="UniProtKB-KW"/>
</dbReference>
<comment type="pathway">
    <text evidence="4 14">Isoprenoid biosynthesis; isopentenyl diphosphate biosynthesis via DXP pathway; isopentenyl diphosphate from 1-deoxy-D-xylulose 5-phosphate: step 4/6.</text>
</comment>
<organism evidence="17 18">
    <name type="scientific">Limimaricola cinnabarinus</name>
    <dbReference type="NCBI Taxonomy" id="1125964"/>
    <lineage>
        <taxon>Bacteria</taxon>
        <taxon>Pseudomonadati</taxon>
        <taxon>Pseudomonadota</taxon>
        <taxon>Alphaproteobacteria</taxon>
        <taxon>Rhodobacterales</taxon>
        <taxon>Paracoccaceae</taxon>
        <taxon>Limimaricola</taxon>
    </lineage>
</organism>
<evidence type="ECO:0000313" key="17">
    <source>
        <dbReference type="EMBL" id="PHP29028.1"/>
    </source>
</evidence>
<dbReference type="Proteomes" id="UP000221860">
    <property type="component" value="Unassembled WGS sequence"/>
</dbReference>
<feature type="site" description="Positions MEP for the nucleophilic attack" evidence="14">
    <location>
        <position position="189"/>
    </location>
</feature>
<keyword evidence="12 14" id="KW-0456">Lyase</keyword>
<dbReference type="GO" id="GO:0016114">
    <property type="term" value="P:terpenoid biosynthetic process"/>
    <property type="evidence" value="ECO:0007669"/>
    <property type="project" value="InterPro"/>
</dbReference>
<dbReference type="GO" id="GO:0008685">
    <property type="term" value="F:2-C-methyl-D-erythritol 2,4-cyclodiphosphate synthase activity"/>
    <property type="evidence" value="ECO:0007669"/>
    <property type="project" value="UniProtKB-UniRule"/>
</dbReference>
<dbReference type="SUPFAM" id="SSF53448">
    <property type="entry name" value="Nucleotide-diphospho-sugar transferases"/>
    <property type="match status" value="1"/>
</dbReference>
<dbReference type="InterPro" id="IPR018294">
    <property type="entry name" value="ISPD_synthase_CS"/>
</dbReference>
<protein>
    <recommendedName>
        <fullName evidence="14">Bifunctional enzyme IspD/IspF</fullName>
    </recommendedName>
    <domain>
        <recommendedName>
            <fullName evidence="14">2-C-methyl-D-erythritol 4-phosphate cytidylyltransferase</fullName>
            <ecNumber evidence="14">2.7.7.60</ecNumber>
        </recommendedName>
        <alternativeName>
            <fullName evidence="14">4-diphosphocytidyl-2C-methyl-D-erythritol synthase</fullName>
        </alternativeName>
        <alternativeName>
            <fullName evidence="14">MEP cytidylyltransferase</fullName>
            <shortName evidence="14">MCT</shortName>
        </alternativeName>
    </domain>
    <domain>
        <recommendedName>
            <fullName evidence="14">2-C-methyl-D-erythritol 2,4-cyclodiphosphate synthase</fullName>
            <shortName evidence="14">MECDP-synthase</shortName>
            <shortName evidence="14">MECPP-synthase</shortName>
            <shortName evidence="14">MECPS</shortName>
            <ecNumber evidence="14">4.6.1.12</ecNumber>
        </recommendedName>
    </domain>
</protein>
<dbReference type="PANTHER" id="PTHR43181:SF1">
    <property type="entry name" value="2-C-METHYL-D-ERYTHRITOL 2,4-CYCLODIPHOSPHATE SYNTHASE, CHLOROPLASTIC"/>
    <property type="match status" value="1"/>
</dbReference>
<keyword evidence="11 14" id="KW-0414">Isoprene biosynthesis</keyword>
<dbReference type="AlphaFoldDB" id="A0A2G1MJV1"/>
<evidence type="ECO:0000256" key="3">
    <source>
        <dbReference type="ARBA" id="ARBA00001968"/>
    </source>
</evidence>
<feature type="binding site" evidence="14">
    <location>
        <position position="304"/>
    </location>
    <ligand>
        <name>a divalent metal cation</name>
        <dbReference type="ChEBI" id="CHEBI:60240"/>
    </ligand>
</feature>
<feature type="binding site" evidence="14">
    <location>
        <position position="272"/>
    </location>
    <ligand>
        <name>a divalent metal cation</name>
        <dbReference type="ChEBI" id="CHEBI:60240"/>
    </ligand>
</feature>
<dbReference type="HAMAP" id="MF_01520">
    <property type="entry name" value="IspDF"/>
    <property type="match status" value="1"/>
</dbReference>
<evidence type="ECO:0000256" key="12">
    <source>
        <dbReference type="ARBA" id="ARBA00023239"/>
    </source>
</evidence>
<accession>A0A2G1MJV1</accession>
<comment type="function">
    <text evidence="14">Bifunctional enzyme that catalyzes the formation of 4-diphosphocytidyl-2-C-methyl-D-erythritol from CTP and 2-C-methyl-D-erythritol 4-phosphate (MEP) (IspD), and catalyzes the conversion of 4-diphosphocytidyl-2-C-methyl-D-erythritol 2-phosphate (CDP-ME2P) to 2-C-methyl-D-erythritol 2,4-cyclodiphosphate (ME-CPP) with a corresponding release of cytidine 5-monophosphate (CMP) (IspF).</text>
</comment>
<feature type="binding site" evidence="14">
    <location>
        <begin position="318"/>
        <end position="320"/>
    </location>
    <ligand>
        <name>4-CDP-2-C-methyl-D-erythritol 2-phosphate</name>
        <dbReference type="ChEBI" id="CHEBI:57919"/>
    </ligand>
</feature>
<dbReference type="GO" id="GO:0050518">
    <property type="term" value="F:2-C-methyl-D-erythritol 4-phosphate cytidylyltransferase activity"/>
    <property type="evidence" value="ECO:0007669"/>
    <property type="project" value="UniProtKB-UniRule"/>
</dbReference>
<keyword evidence="13 14" id="KW-0511">Multifunctional enzyme</keyword>